<dbReference type="PANTHER" id="PTHR12484:SF4">
    <property type="entry name" value="A-KINASE ANCHOR PROTEIN 17A"/>
    <property type="match status" value="1"/>
</dbReference>
<evidence type="ECO:0000313" key="3">
    <source>
        <dbReference type="EnsemblPlants" id="EMT09666"/>
    </source>
</evidence>
<dbReference type="InterPro" id="IPR056852">
    <property type="entry name" value="AK17A/B"/>
</dbReference>
<dbReference type="Pfam" id="PF25015">
    <property type="entry name" value="RBD_AKAP-17A"/>
    <property type="match status" value="1"/>
</dbReference>
<proteinExistence type="predicted"/>
<organism evidence="3">
    <name type="scientific">Aegilops tauschii</name>
    <name type="common">Tausch's goatgrass</name>
    <name type="synonym">Aegilops squarrosa</name>
    <dbReference type="NCBI Taxonomy" id="37682"/>
    <lineage>
        <taxon>Eukaryota</taxon>
        <taxon>Viridiplantae</taxon>
        <taxon>Streptophyta</taxon>
        <taxon>Embryophyta</taxon>
        <taxon>Tracheophyta</taxon>
        <taxon>Spermatophyta</taxon>
        <taxon>Magnoliopsida</taxon>
        <taxon>Liliopsida</taxon>
        <taxon>Poales</taxon>
        <taxon>Poaceae</taxon>
        <taxon>BOP clade</taxon>
        <taxon>Pooideae</taxon>
        <taxon>Triticodae</taxon>
        <taxon>Triticeae</taxon>
        <taxon>Triticinae</taxon>
        <taxon>Aegilops</taxon>
    </lineage>
</organism>
<sequence>MSAATATLRPTEPFPLPSGLSLARRLKLLLSFSRADLSVSPVDEWQLKSALLAFLRNPPLSLSLLQDSDLSVSRLPDLQKRRRDDPVASGILYVRDLSFLRPGNRTGDNEAEKMTPEQEEKKYSQWRSSLVEKLDGIDLNLKGVMYRMSVEIPASDDFTAMKKSWEDFYASELFSASMGWESGEEDSKKTRHNSCERTLNISNDDELEEKKDETNKGLISGLNCKVWVQFESYDDFHNAMKALCGRSLEKEGSRLKVNYDVTWDREGFFRNAQCEPAYNKLEETDAPVHGRKKHYTSRIESDHRKRFRALFGFSPLRAAELGLRLLREKLQQPAPLRELSGGSGEEQNRHLVVLLGILYLFWLSGSFLSAYCCIVCFGFIFRCKNFAISTSTSAHLTNQKITMQLEEV</sequence>
<keyword evidence="2" id="KW-1133">Transmembrane helix</keyword>
<dbReference type="EnsemblPlants" id="EMT09666">
    <property type="protein sequence ID" value="EMT09666"/>
    <property type="gene ID" value="F775_18998"/>
</dbReference>
<evidence type="ECO:0000256" key="1">
    <source>
        <dbReference type="SAM" id="MobiDB-lite"/>
    </source>
</evidence>
<feature type="compositionally biased region" description="Basic and acidic residues" evidence="1">
    <location>
        <begin position="107"/>
        <end position="122"/>
    </location>
</feature>
<feature type="transmembrane region" description="Helical" evidence="2">
    <location>
        <begin position="351"/>
        <end position="381"/>
    </location>
</feature>
<feature type="region of interest" description="Disordered" evidence="1">
    <location>
        <begin position="103"/>
        <end position="122"/>
    </location>
</feature>
<accession>M8B6R1</accession>
<evidence type="ECO:0000256" key="2">
    <source>
        <dbReference type="SAM" id="Phobius"/>
    </source>
</evidence>
<keyword evidence="2" id="KW-0812">Transmembrane</keyword>
<reference evidence="3" key="1">
    <citation type="submission" date="2015-06" db="UniProtKB">
        <authorList>
            <consortium name="EnsemblPlants"/>
        </authorList>
    </citation>
    <scope>IDENTIFICATION</scope>
</reference>
<protein>
    <submittedName>
        <fullName evidence="3">Uncharacterized protein</fullName>
    </submittedName>
</protein>
<dbReference type="PANTHER" id="PTHR12484">
    <property type="entry name" value="B-LYMPHOCYTE ANTIGEN-RELATED"/>
    <property type="match status" value="1"/>
</dbReference>
<name>M8B6R1_AEGTA</name>
<keyword evidence="2" id="KW-0472">Membrane</keyword>
<dbReference type="AlphaFoldDB" id="M8B6R1"/>